<dbReference type="SUPFAM" id="SSF48452">
    <property type="entry name" value="TPR-like"/>
    <property type="match status" value="2"/>
</dbReference>
<evidence type="ECO:0000256" key="3">
    <source>
        <dbReference type="SAM" id="MobiDB-lite"/>
    </source>
</evidence>
<feature type="domain" description="Peptidase MA-like" evidence="4">
    <location>
        <begin position="468"/>
        <end position="589"/>
    </location>
</feature>
<dbReference type="EMBL" id="CP036526">
    <property type="protein sequence ID" value="QDT12232.1"/>
    <property type="molecule type" value="Genomic_DNA"/>
</dbReference>
<dbReference type="PANTHER" id="PTHR45586">
    <property type="entry name" value="TPR REPEAT-CONTAINING PROTEIN PA4667"/>
    <property type="match status" value="1"/>
</dbReference>
<evidence type="ECO:0000256" key="1">
    <source>
        <dbReference type="ARBA" id="ARBA00022737"/>
    </source>
</evidence>
<dbReference type="Pfam" id="PF13181">
    <property type="entry name" value="TPR_8"/>
    <property type="match status" value="1"/>
</dbReference>
<dbReference type="AlphaFoldDB" id="A0A517NYN7"/>
<reference evidence="5 6" key="1">
    <citation type="submission" date="2019-02" db="EMBL/GenBank/DDBJ databases">
        <title>Deep-cultivation of Planctomycetes and their phenomic and genomic characterization uncovers novel biology.</title>
        <authorList>
            <person name="Wiegand S."/>
            <person name="Jogler M."/>
            <person name="Boedeker C."/>
            <person name="Pinto D."/>
            <person name="Vollmers J."/>
            <person name="Rivas-Marin E."/>
            <person name="Kohn T."/>
            <person name="Peeters S.H."/>
            <person name="Heuer A."/>
            <person name="Rast P."/>
            <person name="Oberbeckmann S."/>
            <person name="Bunk B."/>
            <person name="Jeske O."/>
            <person name="Meyerdierks A."/>
            <person name="Storesund J.E."/>
            <person name="Kallscheuer N."/>
            <person name="Luecker S."/>
            <person name="Lage O.M."/>
            <person name="Pohl T."/>
            <person name="Merkel B.J."/>
            <person name="Hornburger P."/>
            <person name="Mueller R.-W."/>
            <person name="Bruemmer F."/>
            <person name="Labrenz M."/>
            <person name="Spormann A.M."/>
            <person name="Op den Camp H."/>
            <person name="Overmann J."/>
            <person name="Amann R."/>
            <person name="Jetten M.S.M."/>
            <person name="Mascher T."/>
            <person name="Medema M.H."/>
            <person name="Devos D.P."/>
            <person name="Kaster A.-K."/>
            <person name="Ovreas L."/>
            <person name="Rohde M."/>
            <person name="Galperin M.Y."/>
            <person name="Jogler C."/>
        </authorList>
    </citation>
    <scope>NUCLEOTIDE SEQUENCE [LARGE SCALE GENOMIC DNA]</scope>
    <source>
        <strain evidence="5 6">K23_9</strain>
    </source>
</reference>
<evidence type="ECO:0000313" key="5">
    <source>
        <dbReference type="EMBL" id="QDT12232.1"/>
    </source>
</evidence>
<dbReference type="Gene3D" id="1.25.40.10">
    <property type="entry name" value="Tetratricopeptide repeat domain"/>
    <property type="match status" value="4"/>
</dbReference>
<keyword evidence="1" id="KW-0677">Repeat</keyword>
<feature type="region of interest" description="Disordered" evidence="3">
    <location>
        <begin position="829"/>
        <end position="896"/>
    </location>
</feature>
<dbReference type="InterPro" id="IPR011990">
    <property type="entry name" value="TPR-like_helical_dom_sf"/>
</dbReference>
<evidence type="ECO:0000259" key="4">
    <source>
        <dbReference type="Pfam" id="PF13485"/>
    </source>
</evidence>
<organism evidence="5 6">
    <name type="scientific">Stieleria marina</name>
    <dbReference type="NCBI Taxonomy" id="1930275"/>
    <lineage>
        <taxon>Bacteria</taxon>
        <taxon>Pseudomonadati</taxon>
        <taxon>Planctomycetota</taxon>
        <taxon>Planctomycetia</taxon>
        <taxon>Pirellulales</taxon>
        <taxon>Pirellulaceae</taxon>
        <taxon>Stieleria</taxon>
    </lineage>
</organism>
<gene>
    <name evidence="5" type="ORF">K239x_42410</name>
</gene>
<dbReference type="InterPro" id="IPR019734">
    <property type="entry name" value="TPR_rpt"/>
</dbReference>
<keyword evidence="2" id="KW-0802">TPR repeat</keyword>
<sequence length="896" mass="100118">MAGLCGTIASAAEYTSTRSLFLAGKYEDAEKLAGEEVERGIWNERWPRLLIRCQLEQGKYAEALATYDAAIKRYPTSLTLRMLGLDVIRRNNLIDRSREEYAKILQLLQGSAARFASRDNLIAAGRYFETKGEDARQILRLFYDRVRDADPNFLEAYIATAELALTKGDFKVAAETLQAAERIDASDPRTAYLLARAFESSDSQRSKESLQRALKLNPNHSLSLLMLAENMIDAEAYDDADAMIDSMLKINPKSSQAIALQAVLAHLRGDYEAEKQFRDKALESWSRDPEVDHRIGRMLSQKYRFTEGAEYQRKALTFSPKHVGASFQLAQDLLRLGDEDIGWQLAQSVADEDEYNVVAHNLITLHDRIKQFSTIDANEIYVRMDPRESAIYGADVLELLSEAREQLCEKYDVVPGGPVVVEIFPEQKDFAIRTFGLPGGAGFLGVCFGRVITANSPVSQGERPANWKSVLWHEFCHVVTLEKTKNRMPRWLSEGISVYEECQRDASWGESMTPAYREMLLSEDLTPVSKLSGAFLSPPSPIHLQFAYYESSLVVEFLIEEHGLDKLKLVLVDLGGGLPINDALARHMGSLNRLDSQFDQYAKKIAADFGAKADWSRDAFPEKPTYEQLQAWVDANPDNFWGRQTLATMLLRRKDFAAAKTHLEHLVSLETTTGATGGVLEMLASVYRLLDEDENEKATLEKIVGLSSNALPALRRLVEISTKASDWQAVDRYGKNILSINPMLPLGQQAFSRAAEELEQPENAVRALEAMQQMEPIDPAGLNYRLANALHNLGQSDKAKKHVLAALEEAPRYRDAHRLLLKIVEDASTAAEAEPDAKPDAINDASEKPQDEKPQHIDAPQKSSEPPAPDDSQAARDQAARDQAARDQASRAEVQE</sequence>
<dbReference type="InterPro" id="IPR039568">
    <property type="entry name" value="Peptidase_MA-like_dom"/>
</dbReference>
<accession>A0A517NYN7</accession>
<evidence type="ECO:0000256" key="2">
    <source>
        <dbReference type="ARBA" id="ARBA00022803"/>
    </source>
</evidence>
<dbReference type="InterPro" id="IPR051012">
    <property type="entry name" value="CellSynth/LPSAsmb/PSIAsmb"/>
</dbReference>
<evidence type="ECO:0000313" key="6">
    <source>
        <dbReference type="Proteomes" id="UP000319817"/>
    </source>
</evidence>
<dbReference type="RefSeq" id="WP_145419963.1">
    <property type="nucleotide sequence ID" value="NZ_CP036526.1"/>
</dbReference>
<dbReference type="Pfam" id="PF13485">
    <property type="entry name" value="Peptidase_MA_2"/>
    <property type="match status" value="1"/>
</dbReference>
<feature type="compositionally biased region" description="Basic and acidic residues" evidence="3">
    <location>
        <begin position="835"/>
        <end position="856"/>
    </location>
</feature>
<proteinExistence type="predicted"/>
<name>A0A517NYN7_9BACT</name>
<dbReference type="PANTHER" id="PTHR45586:SF1">
    <property type="entry name" value="LIPOPOLYSACCHARIDE ASSEMBLY PROTEIN B"/>
    <property type="match status" value="1"/>
</dbReference>
<dbReference type="Pfam" id="PF13432">
    <property type="entry name" value="TPR_16"/>
    <property type="match status" value="2"/>
</dbReference>
<keyword evidence="6" id="KW-1185">Reference proteome</keyword>
<feature type="compositionally biased region" description="Basic and acidic residues" evidence="3">
    <location>
        <begin position="878"/>
        <end position="896"/>
    </location>
</feature>
<dbReference type="SMART" id="SM00028">
    <property type="entry name" value="TPR"/>
    <property type="match status" value="7"/>
</dbReference>
<dbReference type="OrthoDB" id="9787613at2"/>
<dbReference type="Proteomes" id="UP000319817">
    <property type="component" value="Chromosome"/>
</dbReference>
<dbReference type="Pfam" id="PF14559">
    <property type="entry name" value="TPR_19"/>
    <property type="match status" value="1"/>
</dbReference>
<protein>
    <submittedName>
        <fullName evidence="5">Tetratricopeptide repeat protein</fullName>
    </submittedName>
</protein>